<sequence length="123" mass="14773">MHEHNHSHDGEEHEHEHSHYHNHEHSHDHSGSHEHHYDDHHDHHDHEHGCEVAAGENLTKEEKTLKILLHHWVDHNKSHEESFKEWVEKSKLMNKIEVSTHIQKAIEFMEKADEMLLEAQKHI</sequence>
<feature type="region of interest" description="Disordered" evidence="1">
    <location>
        <begin position="1"/>
        <end position="57"/>
    </location>
</feature>
<dbReference type="AlphaFoldDB" id="A0A949U268"/>
<evidence type="ECO:0000313" key="3">
    <source>
        <dbReference type="EMBL" id="MBV7274964.1"/>
    </source>
</evidence>
<evidence type="ECO:0000313" key="4">
    <source>
        <dbReference type="Proteomes" id="UP000694308"/>
    </source>
</evidence>
<gene>
    <name evidence="3" type="ORF">I6U48_18865</name>
</gene>
<accession>A0A949U268</accession>
<feature type="domain" description="DUF8180" evidence="2">
    <location>
        <begin position="65"/>
        <end position="123"/>
    </location>
</feature>
<comment type="caution">
    <text evidence="3">The sequence shown here is derived from an EMBL/GenBank/DDBJ whole genome shotgun (WGS) entry which is preliminary data.</text>
</comment>
<name>A0A949U268_9CLOT</name>
<protein>
    <submittedName>
        <fullName evidence="3">Zinc transporter</fullName>
    </submittedName>
</protein>
<reference evidence="3" key="1">
    <citation type="submission" date="2020-12" db="EMBL/GenBank/DDBJ databases">
        <title>Clostridium thailandense sp. nov., a novel acetogenic bacterium isolated from peat land soil in Thailand.</title>
        <authorList>
            <person name="Chaikitkaew S."/>
            <person name="Birkeland N.K."/>
        </authorList>
    </citation>
    <scope>NUCLEOTIDE SEQUENCE</scope>
    <source>
        <strain evidence="3">PL3</strain>
    </source>
</reference>
<evidence type="ECO:0000256" key="1">
    <source>
        <dbReference type="SAM" id="MobiDB-lite"/>
    </source>
</evidence>
<dbReference type="InterPro" id="IPR058493">
    <property type="entry name" value="DUF8180"/>
</dbReference>
<organism evidence="3 4">
    <name type="scientific">Clostridium thailandense</name>
    <dbReference type="NCBI Taxonomy" id="2794346"/>
    <lineage>
        <taxon>Bacteria</taxon>
        <taxon>Bacillati</taxon>
        <taxon>Bacillota</taxon>
        <taxon>Clostridia</taxon>
        <taxon>Eubacteriales</taxon>
        <taxon>Clostridiaceae</taxon>
        <taxon>Clostridium</taxon>
    </lineage>
</organism>
<dbReference type="Pfam" id="PF26551">
    <property type="entry name" value="DUF8180"/>
    <property type="match status" value="1"/>
</dbReference>
<proteinExistence type="predicted"/>
<dbReference type="EMBL" id="JAEEGC010000103">
    <property type="protein sequence ID" value="MBV7274964.1"/>
    <property type="molecule type" value="Genomic_DNA"/>
</dbReference>
<feature type="compositionally biased region" description="Basic and acidic residues" evidence="1">
    <location>
        <begin position="1"/>
        <end position="50"/>
    </location>
</feature>
<keyword evidence="4" id="KW-1185">Reference proteome</keyword>
<evidence type="ECO:0000259" key="2">
    <source>
        <dbReference type="Pfam" id="PF26551"/>
    </source>
</evidence>
<dbReference type="Proteomes" id="UP000694308">
    <property type="component" value="Unassembled WGS sequence"/>
</dbReference>